<evidence type="ECO:0000313" key="3">
    <source>
        <dbReference type="RefSeq" id="XP_008575849.1"/>
    </source>
</evidence>
<feature type="compositionally biased region" description="Polar residues" evidence="1">
    <location>
        <begin position="77"/>
        <end position="101"/>
    </location>
</feature>
<sequence>MSAYYRNNGYEGDPDYPDYSGSWNNMQGYSKTQNYPDFPGPLNKPDYPHTRNNPYSAGSRTSSDYSSSLAEPDYPGSPSNPDYPSTRSYPYSAASRTSPDYSRSLPEPDYIEFQSNPHHSGSSREPGYHGFPENPDFTSSRRNRNFAVFRKNSDYFGSLGEPDYTGAQSNPNHLVPRASSNHPGSRKDLEYAGSRINLYTDSWGKPDYPGAENQPNSSYFEGEPDYPNAENYQNPPKFWGKPAYRDAEDRHDYGSSETLEMTRGVLGRKSSIQPSFHLRGDGPLGILGRQNEDYPESIEMTSTKMVNPYSWSLPGIPCAEGLIYNVPPLFIPVNPAYVGESSPVSACGNTSLSECDWHKSPQAQKLIASLIPMTSRDRIKAIRNQPRTMEEKRTLRKIVDKEKSKQSHRILELDCCAQCLNSVLRAYRRSKNSLSEFLSYISPWQKTLKVIGGKFGTSVLSYFNFLRWLLKFNIFSFIVNFSFIVIPQLTVAERNTLQFTGWEILTGT</sequence>
<dbReference type="PANTHER" id="PTHR23302:SF5">
    <property type="entry name" value="TRANSMEMBRANE CHANNEL-LIKE PROTEIN 5"/>
    <property type="match status" value="1"/>
</dbReference>
<dbReference type="GeneID" id="103594413"/>
<dbReference type="Proteomes" id="UP000694923">
    <property type="component" value="Unplaced"/>
</dbReference>
<feature type="compositionally biased region" description="Polar residues" evidence="1">
    <location>
        <begin position="166"/>
        <end position="183"/>
    </location>
</feature>
<name>A0ABM0R5F8_GALVR</name>
<organism evidence="2 3">
    <name type="scientific">Galeopterus variegatus</name>
    <name type="common">Malayan flying lemur</name>
    <name type="synonym">Cynocephalus variegatus</name>
    <dbReference type="NCBI Taxonomy" id="482537"/>
    <lineage>
        <taxon>Eukaryota</taxon>
        <taxon>Metazoa</taxon>
        <taxon>Chordata</taxon>
        <taxon>Craniata</taxon>
        <taxon>Vertebrata</taxon>
        <taxon>Euteleostomi</taxon>
        <taxon>Mammalia</taxon>
        <taxon>Eutheria</taxon>
        <taxon>Euarchontoglires</taxon>
        <taxon>Dermoptera</taxon>
        <taxon>Cynocephalidae</taxon>
        <taxon>Galeopterus</taxon>
    </lineage>
</organism>
<dbReference type="RefSeq" id="XP_008575849.1">
    <property type="nucleotide sequence ID" value="XM_008577627.1"/>
</dbReference>
<feature type="region of interest" description="Disordered" evidence="1">
    <location>
        <begin position="205"/>
        <end position="224"/>
    </location>
</feature>
<evidence type="ECO:0000313" key="2">
    <source>
        <dbReference type="Proteomes" id="UP000694923"/>
    </source>
</evidence>
<protein>
    <submittedName>
        <fullName evidence="3">Transmembrane channel-like protein 5</fullName>
    </submittedName>
</protein>
<feature type="compositionally biased region" description="Polar residues" evidence="1">
    <location>
        <begin position="50"/>
        <end position="69"/>
    </location>
</feature>
<feature type="region of interest" description="Disordered" evidence="1">
    <location>
        <begin position="160"/>
        <end position="188"/>
    </location>
</feature>
<feature type="region of interest" description="Disordered" evidence="1">
    <location>
        <begin position="1"/>
        <end position="144"/>
    </location>
</feature>
<evidence type="ECO:0000256" key="1">
    <source>
        <dbReference type="SAM" id="MobiDB-lite"/>
    </source>
</evidence>
<feature type="compositionally biased region" description="Polar residues" evidence="1">
    <location>
        <begin position="21"/>
        <end position="35"/>
    </location>
</feature>
<gene>
    <name evidence="3" type="primary">LOC103594413</name>
</gene>
<dbReference type="InterPro" id="IPR038900">
    <property type="entry name" value="TMC"/>
</dbReference>
<reference evidence="3" key="1">
    <citation type="submission" date="2025-08" db="UniProtKB">
        <authorList>
            <consortium name="RefSeq"/>
        </authorList>
    </citation>
    <scope>IDENTIFICATION</scope>
</reference>
<keyword evidence="2" id="KW-1185">Reference proteome</keyword>
<proteinExistence type="predicted"/>
<dbReference type="PANTHER" id="PTHR23302">
    <property type="entry name" value="TRANSMEMBRANE CHANNEL-RELATED"/>
    <property type="match status" value="1"/>
</dbReference>
<accession>A0ABM0R5F8</accession>
<feature type="non-terminal residue" evidence="3">
    <location>
        <position position="508"/>
    </location>
</feature>